<dbReference type="Pfam" id="PF11578">
    <property type="entry name" value="DUF3237"/>
    <property type="match status" value="1"/>
</dbReference>
<protein>
    <recommendedName>
        <fullName evidence="4">Scytalone dehydratase</fullName>
    </recommendedName>
</protein>
<sequence length="194" mass="21724">MPSQNNWATFIAQLFTFIFCTQFAFSINTNTIITSEPKPPKLQFLYTAYVECNENLMAEIPGPHGIRKSIPIVGGNFTGPRLSGKILDVGADWGLIDPRTNIFSADTRYNLRTDDDADIYIRTSGPKGPDGHLHLRLVFETASPKYYWMNNILAVGVLTSNIPTTKDVSLLRIDAWNYVSDWNTTHFVNSSTTA</sequence>
<dbReference type="InterPro" id="IPR020915">
    <property type="entry name" value="UPF0311"/>
</dbReference>
<organism evidence="2 3">
    <name type="scientific">Penicillium steckii</name>
    <dbReference type="NCBI Taxonomy" id="303698"/>
    <lineage>
        <taxon>Eukaryota</taxon>
        <taxon>Fungi</taxon>
        <taxon>Dikarya</taxon>
        <taxon>Ascomycota</taxon>
        <taxon>Pezizomycotina</taxon>
        <taxon>Eurotiomycetes</taxon>
        <taxon>Eurotiomycetidae</taxon>
        <taxon>Eurotiales</taxon>
        <taxon>Aspergillaceae</taxon>
        <taxon>Penicillium</taxon>
    </lineage>
</organism>
<accession>A0A1V6SRJ3</accession>
<feature type="signal peptide" evidence="1">
    <location>
        <begin position="1"/>
        <end position="26"/>
    </location>
</feature>
<keyword evidence="3" id="KW-1185">Reference proteome</keyword>
<evidence type="ECO:0000313" key="3">
    <source>
        <dbReference type="Proteomes" id="UP000191285"/>
    </source>
</evidence>
<proteinExistence type="predicted"/>
<feature type="chain" id="PRO_5013342814" description="Scytalone dehydratase" evidence="1">
    <location>
        <begin position="27"/>
        <end position="194"/>
    </location>
</feature>
<dbReference type="PANTHER" id="PTHR37315:SF1">
    <property type="entry name" value="UPF0311 PROTEIN BLR7842"/>
    <property type="match status" value="1"/>
</dbReference>
<dbReference type="EMBL" id="MLKD01000024">
    <property type="protein sequence ID" value="OQE16370.1"/>
    <property type="molecule type" value="Genomic_DNA"/>
</dbReference>
<dbReference type="Proteomes" id="UP000191285">
    <property type="component" value="Unassembled WGS sequence"/>
</dbReference>
<name>A0A1V6SRJ3_9EURO</name>
<dbReference type="OrthoDB" id="2544694at2759"/>
<dbReference type="PANTHER" id="PTHR37315">
    <property type="entry name" value="UPF0311 PROTEIN BLR7842"/>
    <property type="match status" value="1"/>
</dbReference>
<evidence type="ECO:0000313" key="2">
    <source>
        <dbReference type="EMBL" id="OQE16370.1"/>
    </source>
</evidence>
<reference evidence="3" key="1">
    <citation type="journal article" date="2017" name="Nat. Microbiol.">
        <title>Global analysis of biosynthetic gene clusters reveals vast potential of secondary metabolite production in Penicillium species.</title>
        <authorList>
            <person name="Nielsen J.C."/>
            <person name="Grijseels S."/>
            <person name="Prigent S."/>
            <person name="Ji B."/>
            <person name="Dainat J."/>
            <person name="Nielsen K.F."/>
            <person name="Frisvad J.C."/>
            <person name="Workman M."/>
            <person name="Nielsen J."/>
        </authorList>
    </citation>
    <scope>NUCLEOTIDE SEQUENCE [LARGE SCALE GENOMIC DNA]</scope>
    <source>
        <strain evidence="3">IBT 24891</strain>
    </source>
</reference>
<comment type="caution">
    <text evidence="2">The sequence shown here is derived from an EMBL/GenBank/DDBJ whole genome shotgun (WGS) entry which is preliminary data.</text>
</comment>
<keyword evidence="1" id="KW-0732">Signal</keyword>
<evidence type="ECO:0008006" key="4">
    <source>
        <dbReference type="Google" id="ProtNLM"/>
    </source>
</evidence>
<dbReference type="AlphaFoldDB" id="A0A1V6SRJ3"/>
<evidence type="ECO:0000256" key="1">
    <source>
        <dbReference type="SAM" id="SignalP"/>
    </source>
</evidence>
<gene>
    <name evidence="2" type="ORF">PENSTE_c024G01843</name>
</gene>
<dbReference type="STRING" id="303698.A0A1V6SRJ3"/>
<dbReference type="Gene3D" id="2.40.160.20">
    <property type="match status" value="1"/>
</dbReference>